<evidence type="ECO:0000313" key="3">
    <source>
        <dbReference type="EMBL" id="ABX03614.1"/>
    </source>
</evidence>
<dbReference type="BioCyc" id="HAUR316274:GHYA-980-MONOMER"/>
<name>A9AZ68_HERA2</name>
<evidence type="ECO:0000256" key="2">
    <source>
        <dbReference type="SAM" id="SignalP"/>
    </source>
</evidence>
<feature type="compositionally biased region" description="Low complexity" evidence="1">
    <location>
        <begin position="497"/>
        <end position="508"/>
    </location>
</feature>
<dbReference type="AlphaFoldDB" id="A9AZ68"/>
<dbReference type="STRING" id="316274.Haur_0966"/>
<dbReference type="InParanoid" id="A9AZ68"/>
<reference evidence="3 4" key="1">
    <citation type="journal article" date="2011" name="Stand. Genomic Sci.">
        <title>Complete genome sequence of the filamentous gliding predatory bacterium Herpetosiphon aurantiacus type strain (114-95(T)).</title>
        <authorList>
            <person name="Kiss H."/>
            <person name="Nett M."/>
            <person name="Domin N."/>
            <person name="Martin K."/>
            <person name="Maresca J.A."/>
            <person name="Copeland A."/>
            <person name="Lapidus A."/>
            <person name="Lucas S."/>
            <person name="Berry K.W."/>
            <person name="Glavina Del Rio T."/>
            <person name="Dalin E."/>
            <person name="Tice H."/>
            <person name="Pitluck S."/>
            <person name="Richardson P."/>
            <person name="Bruce D."/>
            <person name="Goodwin L."/>
            <person name="Han C."/>
            <person name="Detter J.C."/>
            <person name="Schmutz J."/>
            <person name="Brettin T."/>
            <person name="Land M."/>
            <person name="Hauser L."/>
            <person name="Kyrpides N.C."/>
            <person name="Ivanova N."/>
            <person name="Goker M."/>
            <person name="Woyke T."/>
            <person name="Klenk H.P."/>
            <person name="Bryant D.A."/>
        </authorList>
    </citation>
    <scope>NUCLEOTIDE SEQUENCE [LARGE SCALE GENOMIC DNA]</scope>
    <source>
        <strain evidence="4">ATCC 23779 / DSM 785 / 114-95</strain>
    </source>
</reference>
<dbReference type="GO" id="GO:0008237">
    <property type="term" value="F:metallopeptidase activity"/>
    <property type="evidence" value="ECO:0007669"/>
    <property type="project" value="InterPro"/>
</dbReference>
<accession>A9AZ68</accession>
<feature type="signal peptide" evidence="2">
    <location>
        <begin position="1"/>
        <end position="23"/>
    </location>
</feature>
<dbReference type="KEGG" id="hau:Haur_0966"/>
<dbReference type="Gene3D" id="2.60.40.10">
    <property type="entry name" value="Immunoglobulins"/>
    <property type="match status" value="1"/>
</dbReference>
<sequence>MQTKRSLIAIGLALAIALLSVFAASSLTPSSAASSSDGLWQDVAEQRIQQKGQRDIVPLVYRTVSLDLAGLSQRLDQAPLESAVQVQQSAFLLSLPLPSGQFRQFRVVESPIMEPALAAKFPELRTYLAQGYDDPEMVARLDLTPSGFHGLILAPEGRYFIDPYSRNDTGNYIVYDSRNFVADPSKLASKGKTDYVGETPITNPFPERYSIGETLRTYRLAMAATGEYTSFHGGTVNGAMAAIVTSVNRVNTVYERDISVRMVLVANNNLIVYTNGGTDPYTNDDGFEMLGENQTNLTSVIGNANYDIGHVFSTGGGGVAALGSVCVSGSKAEGVTGSPAPVGDPFDIDYVAHEVGHQFAGNHTFNGTTNACGGGNREGPAAYEPGSGSTIMAYAGICGSENLQPNSDPYFHVKSLEEMSAFITTGAGASCGTTAATGNTPPTANAGADFTIPANTPFELTGSGNDVNGDSLTYNWEQYDLGSASPPNTDNGNRPIFRSFDSTTSTSRSFPRLTNILNNSTTIGESMATTNRTMNFRLTVRDNRAGGGGYGLDTARVTTVNTAGPFQVTAPNTAVTWAGFSSQSVTWNVANTTAAPVNCSNVNILFSSNGGTSFSPVLSNTPNDGSESITVPNVATTTGRIKVQCAGNVFFDIGNANFTVTASNATVTPTSDATATPTITPTATATVTPSVTATPSTSMVYLPVAMKQP</sequence>
<evidence type="ECO:0000313" key="4">
    <source>
        <dbReference type="Proteomes" id="UP000000787"/>
    </source>
</evidence>
<dbReference type="HOGENOM" id="CLU_006954_2_0_0"/>
<dbReference type="InterPro" id="IPR013783">
    <property type="entry name" value="Ig-like_fold"/>
</dbReference>
<proteinExistence type="predicted"/>
<feature type="chain" id="PRO_5002734442" description="Peptidase M12B domain-containing protein" evidence="2">
    <location>
        <begin position="24"/>
        <end position="709"/>
    </location>
</feature>
<organism evidence="3 4">
    <name type="scientific">Herpetosiphon aurantiacus (strain ATCC 23779 / DSM 785 / 114-95)</name>
    <dbReference type="NCBI Taxonomy" id="316274"/>
    <lineage>
        <taxon>Bacteria</taxon>
        <taxon>Bacillati</taxon>
        <taxon>Chloroflexota</taxon>
        <taxon>Chloroflexia</taxon>
        <taxon>Herpetosiphonales</taxon>
        <taxon>Herpetosiphonaceae</taxon>
        <taxon>Herpetosiphon</taxon>
    </lineage>
</organism>
<evidence type="ECO:0000256" key="1">
    <source>
        <dbReference type="SAM" id="MobiDB-lite"/>
    </source>
</evidence>
<dbReference type="eggNOG" id="COG3291">
    <property type="taxonomic scope" value="Bacteria"/>
</dbReference>
<feature type="region of interest" description="Disordered" evidence="1">
    <location>
        <begin position="483"/>
        <end position="508"/>
    </location>
</feature>
<protein>
    <recommendedName>
        <fullName evidence="5">Peptidase M12B domain-containing protein</fullName>
    </recommendedName>
</protein>
<dbReference type="EMBL" id="CP000875">
    <property type="protein sequence ID" value="ABX03614.1"/>
    <property type="molecule type" value="Genomic_DNA"/>
</dbReference>
<keyword evidence="2" id="KW-0732">Signal</keyword>
<keyword evidence="4" id="KW-1185">Reference proteome</keyword>
<dbReference type="Pfam" id="PF13583">
    <property type="entry name" value="Reprolysin_4"/>
    <property type="match status" value="1"/>
</dbReference>
<dbReference type="Proteomes" id="UP000000787">
    <property type="component" value="Chromosome"/>
</dbReference>
<gene>
    <name evidence="3" type="ordered locus">Haur_0966</name>
</gene>
<dbReference type="InterPro" id="IPR024079">
    <property type="entry name" value="MetalloPept_cat_dom_sf"/>
</dbReference>
<evidence type="ECO:0008006" key="5">
    <source>
        <dbReference type="Google" id="ProtNLM"/>
    </source>
</evidence>
<dbReference type="SUPFAM" id="SSF55486">
    <property type="entry name" value="Metalloproteases ('zincins'), catalytic domain"/>
    <property type="match status" value="1"/>
</dbReference>
<dbReference type="Gene3D" id="3.40.390.10">
    <property type="entry name" value="Collagenase (Catalytic Domain)"/>
    <property type="match status" value="1"/>
</dbReference>